<dbReference type="GO" id="GO:0005829">
    <property type="term" value="C:cytosol"/>
    <property type="evidence" value="ECO:0007669"/>
    <property type="project" value="TreeGrafter"/>
</dbReference>
<dbReference type="Gene3D" id="3.20.20.70">
    <property type="entry name" value="Aldolase class I"/>
    <property type="match status" value="2"/>
</dbReference>
<feature type="binding site" evidence="9">
    <location>
        <position position="76"/>
    </location>
    <ligand>
        <name>substrate</name>
    </ligand>
</feature>
<name>A0A4S9U2U3_AURPU</name>
<comment type="pathway">
    <text evidence="1 10">Pyrimidine metabolism; UMP biosynthesis via de novo pathway; UMP from orotate: step 2/2.</text>
</comment>
<feature type="active site" description="For OMPdecase activity" evidence="8">
    <location>
        <position position="129"/>
    </location>
</feature>
<comment type="similarity">
    <text evidence="2 10">Belongs to the OMP decarboxylase family.</text>
</comment>
<evidence type="ECO:0000256" key="1">
    <source>
        <dbReference type="ARBA" id="ARBA00004861"/>
    </source>
</evidence>
<dbReference type="PROSITE" id="PS00156">
    <property type="entry name" value="OMPDECASE"/>
    <property type="match status" value="1"/>
</dbReference>
<protein>
    <recommendedName>
        <fullName evidence="4 10">Orotidine 5'-phosphate decarboxylase</fullName>
        <ecNumber evidence="3 10">4.1.1.23</ecNumber>
    </recommendedName>
</protein>
<dbReference type="Proteomes" id="UP000308005">
    <property type="component" value="Unassembled WGS sequence"/>
</dbReference>
<dbReference type="Proteomes" id="UP000304947">
    <property type="component" value="Unassembled WGS sequence"/>
</dbReference>
<dbReference type="SUPFAM" id="SSF51366">
    <property type="entry name" value="Ribulose-phoshate binding barrel"/>
    <property type="match status" value="1"/>
</dbReference>
<feature type="domain" description="Orotidine 5'-phosphate decarboxylase" evidence="12">
    <location>
        <begin position="70"/>
        <end position="404"/>
    </location>
</feature>
<feature type="binding site" evidence="9">
    <location>
        <position position="308"/>
    </location>
    <ligand>
        <name>substrate</name>
    </ligand>
</feature>
<evidence type="ECO:0000313" key="18">
    <source>
        <dbReference type="Proteomes" id="UP000308005"/>
    </source>
</evidence>
<feature type="compositionally biased region" description="Polar residues" evidence="11">
    <location>
        <begin position="20"/>
        <end position="38"/>
    </location>
</feature>
<organism evidence="14 18">
    <name type="scientific">Aureobasidium pullulans</name>
    <name type="common">Black yeast</name>
    <name type="synonym">Pullularia pullulans</name>
    <dbReference type="NCBI Taxonomy" id="5580"/>
    <lineage>
        <taxon>Eukaryota</taxon>
        <taxon>Fungi</taxon>
        <taxon>Dikarya</taxon>
        <taxon>Ascomycota</taxon>
        <taxon>Pezizomycotina</taxon>
        <taxon>Dothideomycetes</taxon>
        <taxon>Dothideomycetidae</taxon>
        <taxon>Dothideales</taxon>
        <taxon>Saccotheciaceae</taxon>
        <taxon>Aureobasidium</taxon>
    </lineage>
</organism>
<dbReference type="InterPro" id="IPR013785">
    <property type="entry name" value="Aldolase_TIM"/>
</dbReference>
<evidence type="ECO:0000313" key="13">
    <source>
        <dbReference type="EMBL" id="THV77844.1"/>
    </source>
</evidence>
<feature type="active site" description="For OMPdecase activity" evidence="8">
    <location>
        <position position="131"/>
    </location>
</feature>
<comment type="caution">
    <text evidence="14">The sequence shown here is derived from an EMBL/GenBank/DDBJ whole genome shotgun (WGS) entry which is preliminary data.</text>
</comment>
<feature type="non-terminal residue" evidence="14">
    <location>
        <position position="1"/>
    </location>
</feature>
<dbReference type="Pfam" id="PF00215">
    <property type="entry name" value="OMPdecase"/>
    <property type="match status" value="2"/>
</dbReference>
<keyword evidence="6 10" id="KW-0665">Pyrimidine biosynthesis</keyword>
<dbReference type="PANTHER" id="PTHR32119:SF2">
    <property type="entry name" value="OROTIDINE 5'-PHOSPHATE DECARBOXYLASE"/>
    <property type="match status" value="1"/>
</dbReference>
<dbReference type="EMBL" id="QZBM01000007">
    <property type="protein sequence ID" value="THZ32260.1"/>
    <property type="molecule type" value="Genomic_DNA"/>
</dbReference>
<evidence type="ECO:0000256" key="7">
    <source>
        <dbReference type="ARBA" id="ARBA00023239"/>
    </source>
</evidence>
<dbReference type="AlphaFoldDB" id="A0A4S9U2U3"/>
<feature type="binding site" evidence="9">
    <location>
        <position position="98"/>
    </location>
    <ligand>
        <name>substrate</name>
    </ligand>
</feature>
<dbReference type="CDD" id="cd04725">
    <property type="entry name" value="OMP_decarboxylase_like"/>
    <property type="match status" value="1"/>
</dbReference>
<reference evidence="16 17" key="1">
    <citation type="submission" date="2018-10" db="EMBL/GenBank/DDBJ databases">
        <title>Fifty Aureobasidium pullulans genomes reveal a recombining polyextremotolerant generalist.</title>
        <authorList>
            <person name="Gostincar C."/>
            <person name="Turk M."/>
            <person name="Zajc J."/>
            <person name="Gunde-Cimerman N."/>
        </authorList>
    </citation>
    <scope>NUCLEOTIDE SEQUENCE [LARGE SCALE GENOMIC DNA]</scope>
    <source>
        <strain evidence="13 17">EXF-11900</strain>
        <strain evidence="15 16">EXF-3380</strain>
        <strain evidence="14 18">EXF-3863</strain>
    </source>
</reference>
<feature type="region of interest" description="Disordered" evidence="11">
    <location>
        <begin position="192"/>
        <end position="287"/>
    </location>
</feature>
<dbReference type="PANTHER" id="PTHR32119">
    <property type="entry name" value="OROTIDINE 5'-PHOSPHATE DECARBOXYLASE"/>
    <property type="match status" value="1"/>
</dbReference>
<keyword evidence="5 10" id="KW-0210">Decarboxylase</keyword>
<feature type="compositionally biased region" description="Basic and acidic residues" evidence="11">
    <location>
        <begin position="211"/>
        <end position="224"/>
    </location>
</feature>
<evidence type="ECO:0000256" key="8">
    <source>
        <dbReference type="PIRSR" id="PIRSR614732-1"/>
    </source>
</evidence>
<dbReference type="EC" id="4.1.1.23" evidence="3 10"/>
<evidence type="ECO:0000313" key="15">
    <source>
        <dbReference type="EMBL" id="TIA47594.1"/>
    </source>
</evidence>
<evidence type="ECO:0000256" key="9">
    <source>
        <dbReference type="PIRSR" id="PIRSR614732-2"/>
    </source>
</evidence>
<dbReference type="InterPro" id="IPR001754">
    <property type="entry name" value="OMPdeCOase_dom"/>
</dbReference>
<evidence type="ECO:0000256" key="6">
    <source>
        <dbReference type="ARBA" id="ARBA00022975"/>
    </source>
</evidence>
<evidence type="ECO:0000313" key="16">
    <source>
        <dbReference type="Proteomes" id="UP000304947"/>
    </source>
</evidence>
<sequence>DSYPVAQPPASLDRLRPRTSHTPTKSRSTSTPAMSRHATITQSYQERASLPKTSPVASYLLRLIAAKQTNLCVSADVSTTRELLQLAEEVGDSICMLKTHADIINDFGPRTIEGLKEIAAKKHFLVFEDRKFGDIGSTVQKQFTAGPLQIVRWANIINAHIFPGPAIITALSQAAHDAVSSLNTAVTTSISASPVPSYMDDSDEVDSPALSHHEDSDDLDRLSSDDDSNQLSTYSDPTGRKPSVVSVSTTISTKTESISPQPTPNHHGGPNDSISSISAGSAGQESSALARLGEPPLLRSLLILAEMSSAGNLMTGSYTEQCVVEARKNPEFVMGFIAQRTLNEQPGDNFITMTPGVQIGATGDGLGQQYNTPEKVIGEAGTDIIIVGRGVYGAQDKRAKAEEYRVRAWKAYEGRIGAATATKGSR</sequence>
<comment type="catalytic activity">
    <reaction evidence="10">
        <text>orotidine 5'-phosphate + H(+) = UMP + CO2</text>
        <dbReference type="Rhea" id="RHEA:11596"/>
        <dbReference type="ChEBI" id="CHEBI:15378"/>
        <dbReference type="ChEBI" id="CHEBI:16526"/>
        <dbReference type="ChEBI" id="CHEBI:57538"/>
        <dbReference type="ChEBI" id="CHEBI:57865"/>
        <dbReference type="EC" id="4.1.1.23"/>
    </reaction>
</comment>
<dbReference type="EMBL" id="QZAF01000001">
    <property type="protein sequence ID" value="THV77844.1"/>
    <property type="molecule type" value="Genomic_DNA"/>
</dbReference>
<evidence type="ECO:0000256" key="4">
    <source>
        <dbReference type="ARBA" id="ARBA00021923"/>
    </source>
</evidence>
<proteinExistence type="inferred from homology"/>
<evidence type="ECO:0000313" key="17">
    <source>
        <dbReference type="Proteomes" id="UP000304951"/>
    </source>
</evidence>
<accession>A0A4S9U2U3</accession>
<feature type="active site" description="For OMPdecase activity" evidence="8">
    <location>
        <position position="134"/>
    </location>
</feature>
<dbReference type="InterPro" id="IPR014732">
    <property type="entry name" value="OMPdecase"/>
</dbReference>
<feature type="binding site" evidence="9">
    <location>
        <position position="368"/>
    </location>
    <ligand>
        <name>substrate</name>
    </ligand>
</feature>
<evidence type="ECO:0000256" key="5">
    <source>
        <dbReference type="ARBA" id="ARBA00022793"/>
    </source>
</evidence>
<evidence type="ECO:0000256" key="3">
    <source>
        <dbReference type="ARBA" id="ARBA00012321"/>
    </source>
</evidence>
<evidence type="ECO:0000259" key="12">
    <source>
        <dbReference type="SMART" id="SM00934"/>
    </source>
</evidence>
<dbReference type="EMBL" id="QZBU01001609">
    <property type="protein sequence ID" value="TIA47594.1"/>
    <property type="molecule type" value="Genomic_DNA"/>
</dbReference>
<evidence type="ECO:0000256" key="2">
    <source>
        <dbReference type="ARBA" id="ARBA00011018"/>
    </source>
</evidence>
<evidence type="ECO:0000313" key="14">
    <source>
        <dbReference type="EMBL" id="THZ32260.1"/>
    </source>
</evidence>
<feature type="region of interest" description="Disordered" evidence="11">
    <location>
        <begin position="1"/>
        <end position="38"/>
    </location>
</feature>
<dbReference type="GO" id="GO:0004590">
    <property type="term" value="F:orotidine-5'-phosphate decarboxylase activity"/>
    <property type="evidence" value="ECO:0007669"/>
    <property type="project" value="UniProtKB-EC"/>
</dbReference>
<evidence type="ECO:0000256" key="10">
    <source>
        <dbReference type="RuleBase" id="RU000512"/>
    </source>
</evidence>
<dbReference type="InterPro" id="IPR018089">
    <property type="entry name" value="OMPdecase_AS"/>
</dbReference>
<dbReference type="GO" id="GO:0006207">
    <property type="term" value="P:'de novo' pyrimidine nucleobase biosynthetic process"/>
    <property type="evidence" value="ECO:0007669"/>
    <property type="project" value="InterPro"/>
</dbReference>
<feature type="compositionally biased region" description="Low complexity" evidence="11">
    <location>
        <begin position="273"/>
        <end position="287"/>
    </location>
</feature>
<evidence type="ECO:0000256" key="11">
    <source>
        <dbReference type="SAM" id="MobiDB-lite"/>
    </source>
</evidence>
<dbReference type="Proteomes" id="UP000304951">
    <property type="component" value="Unassembled WGS sequence"/>
</dbReference>
<feature type="compositionally biased region" description="Low complexity" evidence="11">
    <location>
        <begin position="241"/>
        <end position="260"/>
    </location>
</feature>
<dbReference type="UniPathway" id="UPA00070">
    <property type="reaction ID" value="UER00120"/>
</dbReference>
<gene>
    <name evidence="15" type="ORF">D6C83_05149</name>
    <name evidence="14" type="ORF">D6C91_00476</name>
    <name evidence="13" type="ORF">D6D28_00076</name>
</gene>
<dbReference type="InterPro" id="IPR011060">
    <property type="entry name" value="RibuloseP-bd_barrel"/>
</dbReference>
<dbReference type="NCBIfam" id="TIGR01740">
    <property type="entry name" value="pyrF"/>
    <property type="match status" value="2"/>
</dbReference>
<dbReference type="GO" id="GO:0044205">
    <property type="term" value="P:'de novo' UMP biosynthetic process"/>
    <property type="evidence" value="ECO:0007669"/>
    <property type="project" value="UniProtKB-UniPathway"/>
</dbReference>
<feature type="binding site" evidence="9">
    <location>
        <position position="388"/>
    </location>
    <ligand>
        <name>substrate</name>
    </ligand>
</feature>
<keyword evidence="7 10" id="KW-0456">Lyase</keyword>
<dbReference type="SMART" id="SM00934">
    <property type="entry name" value="OMPdecase"/>
    <property type="match status" value="1"/>
</dbReference>
<feature type="binding site" evidence="9">
    <location>
        <position position="389"/>
    </location>
    <ligand>
        <name>substrate</name>
    </ligand>
</feature>